<proteinExistence type="predicted"/>
<protein>
    <submittedName>
        <fullName evidence="2">Uncharacterized protein</fullName>
    </submittedName>
</protein>
<evidence type="ECO:0000256" key="1">
    <source>
        <dbReference type="SAM" id="Coils"/>
    </source>
</evidence>
<dbReference type="AlphaFoldDB" id="A0A371FH06"/>
<dbReference type="Proteomes" id="UP000257109">
    <property type="component" value="Unassembled WGS sequence"/>
</dbReference>
<evidence type="ECO:0000313" key="2">
    <source>
        <dbReference type="EMBL" id="RDX77598.1"/>
    </source>
</evidence>
<dbReference type="OrthoDB" id="1460611at2759"/>
<organism evidence="2 3">
    <name type="scientific">Mucuna pruriens</name>
    <name type="common">Velvet bean</name>
    <name type="synonym">Dolichos pruriens</name>
    <dbReference type="NCBI Taxonomy" id="157652"/>
    <lineage>
        <taxon>Eukaryota</taxon>
        <taxon>Viridiplantae</taxon>
        <taxon>Streptophyta</taxon>
        <taxon>Embryophyta</taxon>
        <taxon>Tracheophyta</taxon>
        <taxon>Spermatophyta</taxon>
        <taxon>Magnoliopsida</taxon>
        <taxon>eudicotyledons</taxon>
        <taxon>Gunneridae</taxon>
        <taxon>Pentapetalae</taxon>
        <taxon>rosids</taxon>
        <taxon>fabids</taxon>
        <taxon>Fabales</taxon>
        <taxon>Fabaceae</taxon>
        <taxon>Papilionoideae</taxon>
        <taxon>50 kb inversion clade</taxon>
        <taxon>NPAAA clade</taxon>
        <taxon>indigoferoid/millettioid clade</taxon>
        <taxon>Phaseoleae</taxon>
        <taxon>Mucuna</taxon>
    </lineage>
</organism>
<comment type="caution">
    <text evidence="2">The sequence shown here is derived from an EMBL/GenBank/DDBJ whole genome shotgun (WGS) entry which is preliminary data.</text>
</comment>
<keyword evidence="1" id="KW-0175">Coiled coil</keyword>
<accession>A0A371FH06</accession>
<feature type="coiled-coil region" evidence="1">
    <location>
        <begin position="15"/>
        <end position="63"/>
    </location>
</feature>
<sequence length="125" mass="13811">MAVLEMARKSDKAILAKLEESLKTSKFEATTAKEEVIRSNLELNKTKEEKDSLSIEIDQIVDVIVDKHENGFNKSLHQVALLAPHLDLSSLTMTHDVIDGKLVPTVSLDDDPPCVSDEGVNTELK</sequence>
<gene>
    <name evidence="2" type="ORF">CR513_42249</name>
</gene>
<feature type="non-terminal residue" evidence="2">
    <location>
        <position position="1"/>
    </location>
</feature>
<dbReference type="EMBL" id="QJKJ01009133">
    <property type="protein sequence ID" value="RDX77598.1"/>
    <property type="molecule type" value="Genomic_DNA"/>
</dbReference>
<reference evidence="2" key="1">
    <citation type="submission" date="2018-05" db="EMBL/GenBank/DDBJ databases">
        <title>Draft genome of Mucuna pruriens seed.</title>
        <authorList>
            <person name="Nnadi N.E."/>
            <person name="Vos R."/>
            <person name="Hasami M.H."/>
            <person name="Devisetty U.K."/>
            <person name="Aguiy J.C."/>
        </authorList>
    </citation>
    <scope>NUCLEOTIDE SEQUENCE [LARGE SCALE GENOMIC DNA]</scope>
    <source>
        <strain evidence="2">JCA_2017</strain>
    </source>
</reference>
<name>A0A371FH06_MUCPR</name>
<evidence type="ECO:0000313" key="3">
    <source>
        <dbReference type="Proteomes" id="UP000257109"/>
    </source>
</evidence>
<keyword evidence="3" id="KW-1185">Reference proteome</keyword>